<feature type="region of interest" description="Disordered" evidence="1">
    <location>
        <begin position="339"/>
        <end position="420"/>
    </location>
</feature>
<feature type="compositionally biased region" description="Low complexity" evidence="1">
    <location>
        <begin position="160"/>
        <end position="169"/>
    </location>
</feature>
<evidence type="ECO:0000313" key="3">
    <source>
        <dbReference type="Proteomes" id="UP000283509"/>
    </source>
</evidence>
<comment type="caution">
    <text evidence="2">The sequence shown here is derived from an EMBL/GenBank/DDBJ whole genome shotgun (WGS) entry which is preliminary data.</text>
</comment>
<gene>
    <name evidence="2" type="ORF">C7M84_025260</name>
</gene>
<organism evidence="2 3">
    <name type="scientific">Penaeus vannamei</name>
    <name type="common">Whiteleg shrimp</name>
    <name type="synonym">Litopenaeus vannamei</name>
    <dbReference type="NCBI Taxonomy" id="6689"/>
    <lineage>
        <taxon>Eukaryota</taxon>
        <taxon>Metazoa</taxon>
        <taxon>Ecdysozoa</taxon>
        <taxon>Arthropoda</taxon>
        <taxon>Crustacea</taxon>
        <taxon>Multicrustacea</taxon>
        <taxon>Malacostraca</taxon>
        <taxon>Eumalacostraca</taxon>
        <taxon>Eucarida</taxon>
        <taxon>Decapoda</taxon>
        <taxon>Dendrobranchiata</taxon>
        <taxon>Penaeoidea</taxon>
        <taxon>Penaeidae</taxon>
        <taxon>Penaeus</taxon>
    </lineage>
</organism>
<feature type="region of interest" description="Disordered" evidence="1">
    <location>
        <begin position="120"/>
        <end position="326"/>
    </location>
</feature>
<proteinExistence type="predicted"/>
<feature type="compositionally biased region" description="Low complexity" evidence="1">
    <location>
        <begin position="206"/>
        <end position="219"/>
    </location>
</feature>
<reference evidence="2 3" key="2">
    <citation type="submission" date="2019-01" db="EMBL/GenBank/DDBJ databases">
        <title>The decoding of complex shrimp genome reveals the adaptation for benthos swimmer, frequently molting mechanism and breeding impact on genome.</title>
        <authorList>
            <person name="Sun Y."/>
            <person name="Gao Y."/>
            <person name="Yu Y."/>
        </authorList>
    </citation>
    <scope>NUCLEOTIDE SEQUENCE [LARGE SCALE GENOMIC DNA]</scope>
    <source>
        <tissue evidence="2">Muscle</tissue>
    </source>
</reference>
<feature type="region of interest" description="Disordered" evidence="1">
    <location>
        <begin position="1"/>
        <end position="59"/>
    </location>
</feature>
<feature type="compositionally biased region" description="Pro residues" evidence="1">
    <location>
        <begin position="141"/>
        <end position="159"/>
    </location>
</feature>
<dbReference type="Proteomes" id="UP000283509">
    <property type="component" value="Unassembled WGS sequence"/>
</dbReference>
<dbReference type="AlphaFoldDB" id="A0A423TYR0"/>
<feature type="compositionally biased region" description="Polar residues" evidence="1">
    <location>
        <begin position="284"/>
        <end position="299"/>
    </location>
</feature>
<protein>
    <submittedName>
        <fullName evidence="2">Uncharacterized protein</fullName>
    </submittedName>
</protein>
<sequence>MQDNTVPSSRTVTSSHPHPAPADSLYKDLLGYSETLTHPPHPPTPTPCNPNYAPMHQPLPDALRSPFPTPFAAPHRSAGRRRVLSRVLLAELLFGSVPGVREAGAHKAACLPPLSTPMSALSRLPSLDPPNPSHFPSSTPQSPPSPRPQSPPLPFPRPQIPSSSLDPHPSTSPHPPPPPSHSVPRLSPHSPELRNHTTPTPPFAQSPVSLSLSRRPLIPHSERPPLTHRSPAPCSHQPQTPLDLDPNHADPHSLPTWPPLDPSATPSLLHPSDRLPLPTHTAPPLQQATPNLSRSTSSPLGRRLPWAPERIPASDKNRMKRGNRPHGLFFGGFLTGGKEARGPARSPAAHAFPADYPEENLSRREGGHTTWRATGEPPGKHGHQDHRQRGPFALLEPGSSAREPYSPYKQGTPPPDQLNCRRHRRARRGFLPARRETPSFPCSADQQRLRLRTNCRKQRAEPFNKAQSLRLAGGAGLAQQKCHREGTGTMRYPFTSGSRNSAAPSPTEKRDSKINLGSRLTCCFGNGAAAQRRALMNPSREAYFQPLEILSSRR</sequence>
<evidence type="ECO:0000313" key="2">
    <source>
        <dbReference type="EMBL" id="ROT81587.1"/>
    </source>
</evidence>
<feature type="compositionally biased region" description="Polar residues" evidence="1">
    <location>
        <begin position="1"/>
        <end position="16"/>
    </location>
</feature>
<name>A0A423TYR0_PENVA</name>
<feature type="region of interest" description="Disordered" evidence="1">
    <location>
        <begin position="485"/>
        <end position="512"/>
    </location>
</feature>
<feature type="compositionally biased region" description="Pro residues" evidence="1">
    <location>
        <begin position="39"/>
        <end position="48"/>
    </location>
</feature>
<keyword evidence="3" id="KW-1185">Reference proteome</keyword>
<evidence type="ECO:0000256" key="1">
    <source>
        <dbReference type="SAM" id="MobiDB-lite"/>
    </source>
</evidence>
<dbReference type="EMBL" id="QCYY01000951">
    <property type="protein sequence ID" value="ROT81587.1"/>
    <property type="molecule type" value="Genomic_DNA"/>
</dbReference>
<accession>A0A423TYR0</accession>
<feature type="compositionally biased region" description="Polar residues" evidence="1">
    <location>
        <begin position="495"/>
        <end position="504"/>
    </location>
</feature>
<reference evidence="2 3" key="1">
    <citation type="submission" date="2018-04" db="EMBL/GenBank/DDBJ databases">
        <authorList>
            <person name="Zhang X."/>
            <person name="Yuan J."/>
            <person name="Li F."/>
            <person name="Xiang J."/>
        </authorList>
    </citation>
    <scope>NUCLEOTIDE SEQUENCE [LARGE SCALE GENOMIC DNA]</scope>
    <source>
        <tissue evidence="2">Muscle</tissue>
    </source>
</reference>
<feature type="compositionally biased region" description="Pro residues" evidence="1">
    <location>
        <begin position="170"/>
        <end position="181"/>
    </location>
</feature>